<proteinExistence type="predicted"/>
<gene>
    <name evidence="1" type="ORF">NCS_10161</name>
</gene>
<name>A0A2H1FC63_9ARCH</name>
<protein>
    <submittedName>
        <fullName evidence="1">Uncharacterized protein</fullName>
    </submittedName>
</protein>
<dbReference type="EMBL" id="LT841358">
    <property type="protein sequence ID" value="SMH70354.1"/>
    <property type="molecule type" value="Genomic_DNA"/>
</dbReference>
<accession>A0A2H1FC63</accession>
<dbReference type="RefSeq" id="WP_157926514.1">
    <property type="nucleotide sequence ID" value="NZ_LT841358.1"/>
</dbReference>
<dbReference type="Proteomes" id="UP000230607">
    <property type="component" value="Chromosome 1"/>
</dbReference>
<sequence>MHKANLMTEDVTWIDFQIVGKSTYQRNEPIVFSGELISTMDAPVHIYIYYKDSNGDWEEPPYTHNIPTIFASKDDHTNNRTFNSSIQLNNFYPIGNYKLEAMYSETSCSIEPEFEIIA</sequence>
<keyword evidence="2" id="KW-1185">Reference proteome</keyword>
<organism evidence="1 2">
    <name type="scientific">Candidatus Nitrosotalea okcheonensis</name>
    <dbReference type="NCBI Taxonomy" id="1903276"/>
    <lineage>
        <taxon>Archaea</taxon>
        <taxon>Nitrososphaerota</taxon>
        <taxon>Nitrososphaeria</taxon>
        <taxon>Nitrosotaleales</taxon>
        <taxon>Nitrosotaleaceae</taxon>
        <taxon>Nitrosotalea</taxon>
    </lineage>
</organism>
<reference evidence="2" key="1">
    <citation type="submission" date="2017-03" db="EMBL/GenBank/DDBJ databases">
        <authorList>
            <person name="Herbold C."/>
        </authorList>
    </citation>
    <scope>NUCLEOTIDE SEQUENCE [LARGE SCALE GENOMIC DNA]</scope>
</reference>
<evidence type="ECO:0000313" key="2">
    <source>
        <dbReference type="Proteomes" id="UP000230607"/>
    </source>
</evidence>
<evidence type="ECO:0000313" key="1">
    <source>
        <dbReference type="EMBL" id="SMH70354.1"/>
    </source>
</evidence>
<dbReference type="AlphaFoldDB" id="A0A2H1FC63"/>